<dbReference type="EMBL" id="AP023086">
    <property type="protein sequence ID" value="BCD99823.1"/>
    <property type="molecule type" value="Genomic_DNA"/>
</dbReference>
<accession>A0AAN1WLI6</accession>
<keyword evidence="2" id="KW-1185">Reference proteome</keyword>
<dbReference type="KEGG" id="marq:MARGE09_P4025"/>
<sequence length="56" mass="6825">MIEGFFMVQARRTLIPVDQPSWFHLCSRCIKRSFLMGEDKYSGKNYEHRREWISDK</sequence>
<dbReference type="Proteomes" id="UP001320119">
    <property type="component" value="Chromosome"/>
</dbReference>
<protein>
    <submittedName>
        <fullName evidence="1">Uncharacterized protein</fullName>
    </submittedName>
</protein>
<evidence type="ECO:0000313" key="2">
    <source>
        <dbReference type="Proteomes" id="UP001320119"/>
    </source>
</evidence>
<reference evidence="1 2" key="1">
    <citation type="journal article" date="2022" name="IScience">
        <title>An ultrasensitive nanofiber-based assay for enzymatic hydrolysis and deep-sea microbial degradation of cellulose.</title>
        <authorList>
            <person name="Tsudome M."/>
            <person name="Tachioka M."/>
            <person name="Miyazaki M."/>
            <person name="Uchimura K."/>
            <person name="Tsuda M."/>
            <person name="Takaki Y."/>
            <person name="Deguchi S."/>
        </authorList>
    </citation>
    <scope>NUCLEOTIDE SEQUENCE [LARGE SCALE GENOMIC DNA]</scope>
    <source>
        <strain evidence="1 2">GE09</strain>
    </source>
</reference>
<dbReference type="AlphaFoldDB" id="A0AAN1WLI6"/>
<proteinExistence type="predicted"/>
<name>A0AAN1WLI6_9GAMM</name>
<organism evidence="1 2">
    <name type="scientific">Marinagarivorans cellulosilyticus</name>
    <dbReference type="NCBI Taxonomy" id="2721545"/>
    <lineage>
        <taxon>Bacteria</taxon>
        <taxon>Pseudomonadati</taxon>
        <taxon>Pseudomonadota</taxon>
        <taxon>Gammaproteobacteria</taxon>
        <taxon>Cellvibrionales</taxon>
        <taxon>Cellvibrionaceae</taxon>
        <taxon>Marinagarivorans</taxon>
    </lineage>
</organism>
<evidence type="ECO:0000313" key="1">
    <source>
        <dbReference type="EMBL" id="BCD99823.1"/>
    </source>
</evidence>
<gene>
    <name evidence="1" type="ORF">MARGE09_P4025</name>
</gene>